<reference evidence="1" key="1">
    <citation type="submission" date="2024-06" db="EMBL/GenBank/DDBJ databases">
        <title>Streptomyces sp. strain HUAS MG91 genome sequences.</title>
        <authorList>
            <person name="Mo P."/>
        </authorList>
    </citation>
    <scope>NUCLEOTIDE SEQUENCE</scope>
    <source>
        <strain evidence="1">HUAS MG91</strain>
    </source>
</reference>
<accession>A0AAU8J460</accession>
<name>A0AAU8J460_9ACTN</name>
<organism evidence="1">
    <name type="scientific">Streptomyces tabacisoli</name>
    <dbReference type="NCBI Taxonomy" id="3156398"/>
    <lineage>
        <taxon>Bacteria</taxon>
        <taxon>Bacillati</taxon>
        <taxon>Actinomycetota</taxon>
        <taxon>Actinomycetes</taxon>
        <taxon>Kitasatosporales</taxon>
        <taxon>Streptomycetaceae</taxon>
        <taxon>Streptomyces</taxon>
    </lineage>
</organism>
<proteinExistence type="predicted"/>
<evidence type="ECO:0008006" key="2">
    <source>
        <dbReference type="Google" id="ProtNLM"/>
    </source>
</evidence>
<protein>
    <recommendedName>
        <fullName evidence="2">LysR substrate-binding domain-containing protein</fullName>
    </recommendedName>
</protein>
<dbReference type="EMBL" id="CP159534">
    <property type="protein sequence ID" value="XCJ75234.1"/>
    <property type="molecule type" value="Genomic_DNA"/>
</dbReference>
<dbReference type="RefSeq" id="WP_353946669.1">
    <property type="nucleotide sequence ID" value="NZ_CP159534.1"/>
</dbReference>
<dbReference type="SUPFAM" id="SSF53850">
    <property type="entry name" value="Periplasmic binding protein-like II"/>
    <property type="match status" value="1"/>
</dbReference>
<evidence type="ECO:0000313" key="1">
    <source>
        <dbReference type="EMBL" id="XCJ75234.1"/>
    </source>
</evidence>
<sequence>MTATATTSPCPHDRVETTAFLTIRQLLVETDMVAALPELIGASDPRLAALPISLDLVGARVGITLAAGRRPSPASEAMTQSLVAIADSVHPTPARSD</sequence>
<dbReference type="AlphaFoldDB" id="A0AAU8J460"/>
<dbReference type="KEGG" id="stac:ABII15_37030"/>
<gene>
    <name evidence="1" type="ORF">ABII15_37030</name>
</gene>